<protein>
    <submittedName>
        <fullName evidence="1">Uncharacterized protein</fullName>
    </submittedName>
</protein>
<keyword evidence="2" id="KW-1185">Reference proteome</keyword>
<comment type="caution">
    <text evidence="1">The sequence shown here is derived from an EMBL/GenBank/DDBJ whole genome shotgun (WGS) entry which is preliminary data.</text>
</comment>
<dbReference type="AlphaFoldDB" id="A0A8H5KEA7"/>
<dbReference type="OrthoDB" id="5030877at2759"/>
<gene>
    <name evidence="1" type="ORF">FPHYL_872</name>
</gene>
<evidence type="ECO:0000313" key="2">
    <source>
        <dbReference type="Proteomes" id="UP000582016"/>
    </source>
</evidence>
<sequence>MSLHVTRAQLDTMKPSPYFLSNAELLSLNHFNPSKQCLDKLDKIGLNKFRDLLYCDPSFFQFMRCVMRIRINTSEMVAYWLMKNWTAKLREEVYGEPKSDVMNLTTGDMRELSTSKVTDTHLAKLETMEDEDFSVYIADSNFNKFVNQVVRLRPGFPPHLRTGVVKLWAQMVGDGLLTV</sequence>
<organism evidence="1 2">
    <name type="scientific">Fusarium phyllophilum</name>
    <dbReference type="NCBI Taxonomy" id="47803"/>
    <lineage>
        <taxon>Eukaryota</taxon>
        <taxon>Fungi</taxon>
        <taxon>Dikarya</taxon>
        <taxon>Ascomycota</taxon>
        <taxon>Pezizomycotina</taxon>
        <taxon>Sordariomycetes</taxon>
        <taxon>Hypocreomycetidae</taxon>
        <taxon>Hypocreales</taxon>
        <taxon>Nectriaceae</taxon>
        <taxon>Fusarium</taxon>
        <taxon>Fusarium fujikuroi species complex</taxon>
    </lineage>
</organism>
<name>A0A8H5KEA7_9HYPO</name>
<proteinExistence type="predicted"/>
<accession>A0A8H5KEA7</accession>
<dbReference type="Proteomes" id="UP000582016">
    <property type="component" value="Unassembled WGS sequence"/>
</dbReference>
<reference evidence="1 2" key="1">
    <citation type="submission" date="2020-05" db="EMBL/GenBank/DDBJ databases">
        <title>Identification and distribution of gene clusters putatively required for synthesis of sphingolipid metabolism inhibitors in phylogenetically diverse species of the filamentous fungus Fusarium.</title>
        <authorList>
            <person name="Kim H.-S."/>
            <person name="Busman M."/>
            <person name="Brown D.W."/>
            <person name="Divon H."/>
            <person name="Uhlig S."/>
            <person name="Proctor R.H."/>
        </authorList>
    </citation>
    <scope>NUCLEOTIDE SEQUENCE [LARGE SCALE GENOMIC DNA]</scope>
    <source>
        <strain evidence="1 2">NRRL 13617</strain>
    </source>
</reference>
<dbReference type="EMBL" id="JAAOAQ010000024">
    <property type="protein sequence ID" value="KAF5570926.1"/>
    <property type="molecule type" value="Genomic_DNA"/>
</dbReference>
<evidence type="ECO:0000313" key="1">
    <source>
        <dbReference type="EMBL" id="KAF5570926.1"/>
    </source>
</evidence>